<dbReference type="Proteomes" id="UP000749293">
    <property type="component" value="Unassembled WGS sequence"/>
</dbReference>
<feature type="region of interest" description="Disordered" evidence="1">
    <location>
        <begin position="1"/>
        <end position="205"/>
    </location>
</feature>
<comment type="caution">
    <text evidence="2">The sequence shown here is derived from an EMBL/GenBank/DDBJ whole genome shotgun (WGS) entry which is preliminary data.</text>
</comment>
<dbReference type="AlphaFoldDB" id="A0A9P5D6W2"/>
<dbReference type="EMBL" id="JAANYQ010000005">
    <property type="protein sequence ID" value="KAF4123919.1"/>
    <property type="molecule type" value="Genomic_DNA"/>
</dbReference>
<feature type="compositionally biased region" description="Polar residues" evidence="1">
    <location>
        <begin position="146"/>
        <end position="160"/>
    </location>
</feature>
<evidence type="ECO:0000313" key="3">
    <source>
        <dbReference type="Proteomes" id="UP000749293"/>
    </source>
</evidence>
<protein>
    <submittedName>
        <fullName evidence="2">Uncharacterized protein</fullName>
    </submittedName>
</protein>
<name>A0A9P5D6W2_9HYPO</name>
<dbReference type="RefSeq" id="XP_035322571.1">
    <property type="nucleotide sequence ID" value="XM_035467605.1"/>
</dbReference>
<reference evidence="2" key="1">
    <citation type="submission" date="2020-03" db="EMBL/GenBank/DDBJ databases">
        <title>Site-based positive gene gene selection in Geosmithia morbida across the United States reveals a broad range of putative effectors and factors for local host and environmental adapation.</title>
        <authorList>
            <person name="Onufrak A."/>
            <person name="Murdoch R.W."/>
            <person name="Gazis R."/>
            <person name="Huff M."/>
            <person name="Staton M."/>
            <person name="Klingeman W."/>
            <person name="Hadziabdic D."/>
        </authorList>
    </citation>
    <scope>NUCLEOTIDE SEQUENCE</scope>
    <source>
        <strain evidence="2">1262</strain>
    </source>
</reference>
<organism evidence="2 3">
    <name type="scientific">Geosmithia morbida</name>
    <dbReference type="NCBI Taxonomy" id="1094350"/>
    <lineage>
        <taxon>Eukaryota</taxon>
        <taxon>Fungi</taxon>
        <taxon>Dikarya</taxon>
        <taxon>Ascomycota</taxon>
        <taxon>Pezizomycotina</taxon>
        <taxon>Sordariomycetes</taxon>
        <taxon>Hypocreomycetidae</taxon>
        <taxon>Hypocreales</taxon>
        <taxon>Bionectriaceae</taxon>
        <taxon>Geosmithia</taxon>
    </lineage>
</organism>
<sequence>MRGSGSLKVKSEPPSEPSSPGGTIDNSSLKPPSSPPYPPLGTSVAGMPIPASSEDKGMGSSSYGGLDHMPQWMAGSSSSSTADNMSWSNPWQPRPPNSPLPADSNATDPGVPPPPMGWEQPGSAASDAPRDLSWGQMPISADGRSFSYSAESIRSSSQDPAQYVPVGHQGRQTSGSSGPFSIGQPAPEGYHALPHMSMAPPTDPIMSPVGGGVVAAGGVSSQAQHMQWMHQQAYMRSQGAYGGGSWAPGQPRPE</sequence>
<dbReference type="GeneID" id="55971860"/>
<gene>
    <name evidence="2" type="ORF">GMORB2_5635</name>
</gene>
<evidence type="ECO:0000256" key="1">
    <source>
        <dbReference type="SAM" id="MobiDB-lite"/>
    </source>
</evidence>
<proteinExistence type="predicted"/>
<accession>A0A9P5D6W2</accession>
<feature type="compositionally biased region" description="Polar residues" evidence="1">
    <location>
        <begin position="170"/>
        <end position="179"/>
    </location>
</feature>
<evidence type="ECO:0000313" key="2">
    <source>
        <dbReference type="EMBL" id="KAF4123919.1"/>
    </source>
</evidence>
<keyword evidence="3" id="KW-1185">Reference proteome</keyword>
<feature type="compositionally biased region" description="Polar residues" evidence="1">
    <location>
        <begin position="74"/>
        <end position="91"/>
    </location>
</feature>